<name>A0A4Y9YDW3_9AGAM</name>
<dbReference type="OrthoDB" id="3248728at2759"/>
<dbReference type="EMBL" id="SEOQ01000592">
    <property type="protein sequence ID" value="TFY59913.1"/>
    <property type="molecule type" value="Genomic_DNA"/>
</dbReference>
<protein>
    <submittedName>
        <fullName evidence="1">Uncharacterized protein</fullName>
    </submittedName>
</protein>
<gene>
    <name evidence="1" type="ORF">EVG20_g7616</name>
</gene>
<evidence type="ECO:0000313" key="2">
    <source>
        <dbReference type="Proteomes" id="UP000298327"/>
    </source>
</evidence>
<keyword evidence="2" id="KW-1185">Reference proteome</keyword>
<sequence length="365" mass="40212">MSHQRRKISDLGPAEAAELLTSLQSFEDKFSDVDMSDSEDVGPGLAESLHGNIGRLRDKLMAVAHSPSSRPAPATGKISLVSMYLKEDKIPGLVRVSSTPDSGEASAMSAGHLRQMVDLARKQVFNDDAGGDSVFINLFLLRLAVLLKSSNIRIFSERSADALGLVWGSMTECRLVELPTNPKLHHGAHGIVRASVFVAKRDQESDLLPRAALALASHCRTIGVKHMRGAVSSGLKWVFFVWRESEDGTDTQIRYSLPFDVDSGENGMELVVGLLKLWRMKRATRELQRTSAPTMRLKEDIESGGFEQDTSGVFGHGPVASALKLGWCRNGINDALRHRFSTQTYQHPLDHLVKRRLSLLATYQQ</sequence>
<organism evidence="1 2">
    <name type="scientific">Dentipellis fragilis</name>
    <dbReference type="NCBI Taxonomy" id="205917"/>
    <lineage>
        <taxon>Eukaryota</taxon>
        <taxon>Fungi</taxon>
        <taxon>Dikarya</taxon>
        <taxon>Basidiomycota</taxon>
        <taxon>Agaricomycotina</taxon>
        <taxon>Agaricomycetes</taxon>
        <taxon>Russulales</taxon>
        <taxon>Hericiaceae</taxon>
        <taxon>Dentipellis</taxon>
    </lineage>
</organism>
<proteinExistence type="predicted"/>
<evidence type="ECO:0000313" key="1">
    <source>
        <dbReference type="EMBL" id="TFY59913.1"/>
    </source>
</evidence>
<reference evidence="1 2" key="1">
    <citation type="submission" date="2019-02" db="EMBL/GenBank/DDBJ databases">
        <title>Genome sequencing of the rare red list fungi Dentipellis fragilis.</title>
        <authorList>
            <person name="Buettner E."/>
            <person name="Kellner H."/>
        </authorList>
    </citation>
    <scope>NUCLEOTIDE SEQUENCE [LARGE SCALE GENOMIC DNA]</scope>
    <source>
        <strain evidence="1 2">DSM 105465</strain>
    </source>
</reference>
<accession>A0A4Y9YDW3</accession>
<dbReference type="Proteomes" id="UP000298327">
    <property type="component" value="Unassembled WGS sequence"/>
</dbReference>
<dbReference type="AlphaFoldDB" id="A0A4Y9YDW3"/>
<comment type="caution">
    <text evidence="1">The sequence shown here is derived from an EMBL/GenBank/DDBJ whole genome shotgun (WGS) entry which is preliminary data.</text>
</comment>